<evidence type="ECO:0000256" key="2">
    <source>
        <dbReference type="ARBA" id="ARBA00022475"/>
    </source>
</evidence>
<dbReference type="Pfam" id="PF01098">
    <property type="entry name" value="FTSW_RODA_SPOVE"/>
    <property type="match status" value="1"/>
</dbReference>
<dbReference type="NCBIfam" id="TIGR02614">
    <property type="entry name" value="ftsW"/>
    <property type="match status" value="1"/>
</dbReference>
<evidence type="ECO:0000256" key="1">
    <source>
        <dbReference type="ARBA" id="ARBA00004651"/>
    </source>
</evidence>
<dbReference type="InterPro" id="IPR001182">
    <property type="entry name" value="FtsW/RodA"/>
</dbReference>
<dbReference type="GO" id="GO:0015648">
    <property type="term" value="F:lipid-linked peptidoglycan transporter activity"/>
    <property type="evidence" value="ECO:0007669"/>
    <property type="project" value="TreeGrafter"/>
</dbReference>
<dbReference type="PANTHER" id="PTHR30474">
    <property type="entry name" value="CELL CYCLE PROTEIN"/>
    <property type="match status" value="1"/>
</dbReference>
<dbReference type="Proteomes" id="UP000231727">
    <property type="component" value="Unassembled WGS sequence"/>
</dbReference>
<evidence type="ECO:0000256" key="3">
    <source>
        <dbReference type="ARBA" id="ARBA00022692"/>
    </source>
</evidence>
<feature type="transmembrane region" description="Helical" evidence="7">
    <location>
        <begin position="94"/>
        <end position="116"/>
    </location>
</feature>
<evidence type="ECO:0000313" key="9">
    <source>
        <dbReference type="Proteomes" id="UP000231727"/>
    </source>
</evidence>
<sequence length="376" mass="40789">MIQQKPRIIISVKRARLRKQKPAIDRKLLGVTLFLTFVGIIAVADASAPQALNIFGDKFHFLKGQLVWAGVGFIALLVAAKINYRFWEKVATPVFGVCLLLLIAVLIPGVGARFLGARRWITLGPVPFQPSEIVKFGLVLFMAKFISKKAPSIWYFLPVVLVAALVMIEPDLGTTLIILAAATIQIFASKINLFQFGGLGILGVIAVALLTVTSPYRRERLFTYLESARDPLGHSYHIRQVLLALGSGGLFGVGLGQSRQKFLFLPEAATDSIFAVIAEEIGFIGALILLFVFAFFIFGALKIVKNAPDTFSQFLALGICAWIGGQVILNIAAMTALVPLTGIPLPFISYGGSSLVMVLFATGILLNISKFTTHDK</sequence>
<dbReference type="PANTHER" id="PTHR30474:SF13">
    <property type="entry name" value="STAGE V SPORULATION PROTEIN E"/>
    <property type="match status" value="1"/>
</dbReference>
<protein>
    <submittedName>
        <fullName evidence="8">Putative lipid II flippase FtsW</fullName>
    </submittedName>
</protein>
<gene>
    <name evidence="8" type="primary">ftsW</name>
    <name evidence="8" type="ORF">COY30_00425</name>
</gene>
<dbReference type="GO" id="GO:0051301">
    <property type="term" value="P:cell division"/>
    <property type="evidence" value="ECO:0007669"/>
    <property type="project" value="InterPro"/>
</dbReference>
<dbReference type="EMBL" id="PFNN01000009">
    <property type="protein sequence ID" value="PIZ46333.1"/>
    <property type="molecule type" value="Genomic_DNA"/>
</dbReference>
<comment type="subcellular location">
    <subcellularLocation>
        <location evidence="1">Cell membrane</location>
        <topology evidence="1">Multi-pass membrane protein</topology>
    </subcellularLocation>
</comment>
<evidence type="ECO:0000256" key="5">
    <source>
        <dbReference type="ARBA" id="ARBA00022989"/>
    </source>
</evidence>
<dbReference type="GO" id="GO:0005886">
    <property type="term" value="C:plasma membrane"/>
    <property type="evidence" value="ECO:0007669"/>
    <property type="project" value="UniProtKB-SubCell"/>
</dbReference>
<accession>A0A2M7TIS2</accession>
<evidence type="ECO:0000313" key="8">
    <source>
        <dbReference type="EMBL" id="PIZ46333.1"/>
    </source>
</evidence>
<keyword evidence="4" id="KW-0133">Cell shape</keyword>
<keyword evidence="5 7" id="KW-1133">Transmembrane helix</keyword>
<feature type="transmembrane region" description="Helical" evidence="7">
    <location>
        <begin position="154"/>
        <end position="187"/>
    </location>
</feature>
<feature type="transmembrane region" description="Helical" evidence="7">
    <location>
        <begin position="281"/>
        <end position="303"/>
    </location>
</feature>
<keyword evidence="6 7" id="KW-0472">Membrane</keyword>
<dbReference type="GO" id="GO:0009252">
    <property type="term" value="P:peptidoglycan biosynthetic process"/>
    <property type="evidence" value="ECO:0007669"/>
    <property type="project" value="InterPro"/>
</dbReference>
<dbReference type="InterPro" id="IPR013437">
    <property type="entry name" value="FtsW"/>
</dbReference>
<name>A0A2M7TIS2_9BACT</name>
<keyword evidence="2" id="KW-1003">Cell membrane</keyword>
<dbReference type="AlphaFoldDB" id="A0A2M7TIS2"/>
<dbReference type="GO" id="GO:0008360">
    <property type="term" value="P:regulation of cell shape"/>
    <property type="evidence" value="ECO:0007669"/>
    <property type="project" value="UniProtKB-KW"/>
</dbReference>
<proteinExistence type="predicted"/>
<dbReference type="GO" id="GO:0032153">
    <property type="term" value="C:cell division site"/>
    <property type="evidence" value="ECO:0007669"/>
    <property type="project" value="TreeGrafter"/>
</dbReference>
<comment type="caution">
    <text evidence="8">The sequence shown here is derived from an EMBL/GenBank/DDBJ whole genome shotgun (WGS) entry which is preliminary data.</text>
</comment>
<reference evidence="9" key="1">
    <citation type="submission" date="2017-09" db="EMBL/GenBank/DDBJ databases">
        <title>Depth-based differentiation of microbial function through sediment-hosted aquifers and enrichment of novel symbionts in the deep terrestrial subsurface.</title>
        <authorList>
            <person name="Probst A.J."/>
            <person name="Ladd B."/>
            <person name="Jarett J.K."/>
            <person name="Geller-Mcgrath D.E."/>
            <person name="Sieber C.M.K."/>
            <person name="Emerson J.B."/>
            <person name="Anantharaman K."/>
            <person name="Thomas B.C."/>
            <person name="Malmstrom R."/>
            <person name="Stieglmeier M."/>
            <person name="Klingl A."/>
            <person name="Woyke T."/>
            <person name="Ryan C.M."/>
            <person name="Banfield J.F."/>
        </authorList>
    </citation>
    <scope>NUCLEOTIDE SEQUENCE [LARGE SCALE GENOMIC DNA]</scope>
</reference>
<organism evidence="8 9">
    <name type="scientific">Candidatus Woesebacteria bacterium CG_4_10_14_0_2_um_filter_44_9</name>
    <dbReference type="NCBI Taxonomy" id="1975055"/>
    <lineage>
        <taxon>Bacteria</taxon>
        <taxon>Candidatus Woeseibacteriota</taxon>
    </lineage>
</organism>
<keyword evidence="3 7" id="KW-0812">Transmembrane</keyword>
<feature type="transmembrane region" description="Helical" evidence="7">
    <location>
        <begin position="62"/>
        <end position="82"/>
    </location>
</feature>
<evidence type="ECO:0000256" key="4">
    <source>
        <dbReference type="ARBA" id="ARBA00022960"/>
    </source>
</evidence>
<evidence type="ECO:0000256" key="6">
    <source>
        <dbReference type="ARBA" id="ARBA00023136"/>
    </source>
</evidence>
<feature type="transmembrane region" description="Helical" evidence="7">
    <location>
        <begin position="347"/>
        <end position="368"/>
    </location>
</feature>
<feature type="transmembrane region" description="Helical" evidence="7">
    <location>
        <begin position="315"/>
        <end position="341"/>
    </location>
</feature>
<feature type="transmembrane region" description="Helical" evidence="7">
    <location>
        <begin position="193"/>
        <end position="216"/>
    </location>
</feature>
<evidence type="ECO:0000256" key="7">
    <source>
        <dbReference type="SAM" id="Phobius"/>
    </source>
</evidence>